<dbReference type="EMBL" id="CP137573">
    <property type="protein sequence ID" value="WOX25040.1"/>
    <property type="molecule type" value="Genomic_DNA"/>
</dbReference>
<sequence length="173" mass="17627">MGLGISRGNGTSERRDAGRVSGGRLRKALVVAGTVAAVAVVPSAAIATPGSGVTGTILAKGTSDGDLRIKPAKGDTDVTVRTITIAPGGTTGWHHHPGQVIVVVQSGTLTRTLDDCSLEVTPAGKAFIEPAGHKHRHLGRNLGTEPLVLYVSYLLPKGAPLSVDEEAPDCAQG</sequence>
<keyword evidence="4" id="KW-1185">Reference proteome</keyword>
<dbReference type="RefSeq" id="WP_318107484.1">
    <property type="nucleotide sequence ID" value="NZ_CP137573.1"/>
</dbReference>
<gene>
    <name evidence="3" type="ORF">R2D22_28095</name>
</gene>
<feature type="domain" description="Cupin type-2" evidence="2">
    <location>
        <begin position="83"/>
        <end position="152"/>
    </location>
</feature>
<dbReference type="InterPro" id="IPR013096">
    <property type="entry name" value="Cupin_2"/>
</dbReference>
<dbReference type="PANTHER" id="PTHR38599">
    <property type="entry name" value="CUPIN DOMAIN PROTEIN (AFU_ORTHOLOGUE AFUA_3G13620)"/>
    <property type="match status" value="1"/>
</dbReference>
<dbReference type="InterPro" id="IPR011051">
    <property type="entry name" value="RmlC_Cupin_sf"/>
</dbReference>
<dbReference type="Proteomes" id="UP001301731">
    <property type="component" value="Chromosome"/>
</dbReference>
<evidence type="ECO:0000256" key="1">
    <source>
        <dbReference type="SAM" id="MobiDB-lite"/>
    </source>
</evidence>
<dbReference type="PANTHER" id="PTHR38599:SF1">
    <property type="entry name" value="CUPIN DOMAIN PROTEIN (AFU_ORTHOLOGUE AFUA_3G13620)"/>
    <property type="match status" value="1"/>
</dbReference>
<evidence type="ECO:0000313" key="3">
    <source>
        <dbReference type="EMBL" id="WOX25040.1"/>
    </source>
</evidence>
<dbReference type="Gene3D" id="2.60.120.10">
    <property type="entry name" value="Jelly Rolls"/>
    <property type="match status" value="1"/>
</dbReference>
<evidence type="ECO:0000259" key="2">
    <source>
        <dbReference type="Pfam" id="PF07883"/>
    </source>
</evidence>
<dbReference type="Pfam" id="PF07883">
    <property type="entry name" value="Cupin_2"/>
    <property type="match status" value="1"/>
</dbReference>
<dbReference type="InterPro" id="IPR014710">
    <property type="entry name" value="RmlC-like_jellyroll"/>
</dbReference>
<evidence type="ECO:0000313" key="4">
    <source>
        <dbReference type="Proteomes" id="UP001301731"/>
    </source>
</evidence>
<organism evidence="3 4">
    <name type="scientific">Streptomyces solicathayae</name>
    <dbReference type="NCBI Taxonomy" id="3081768"/>
    <lineage>
        <taxon>Bacteria</taxon>
        <taxon>Bacillati</taxon>
        <taxon>Actinomycetota</taxon>
        <taxon>Actinomycetes</taxon>
        <taxon>Kitasatosporales</taxon>
        <taxon>Streptomycetaceae</taxon>
        <taxon>Streptomyces</taxon>
    </lineage>
</organism>
<accession>A0ABZ0M0F5</accession>
<dbReference type="SUPFAM" id="SSF51182">
    <property type="entry name" value="RmlC-like cupins"/>
    <property type="match status" value="1"/>
</dbReference>
<proteinExistence type="predicted"/>
<name>A0ABZ0M0F5_9ACTN</name>
<feature type="region of interest" description="Disordered" evidence="1">
    <location>
        <begin position="1"/>
        <end position="20"/>
    </location>
</feature>
<protein>
    <submittedName>
        <fullName evidence="3">Cupin domain-containing protein</fullName>
    </submittedName>
</protein>
<reference evidence="3 4" key="1">
    <citation type="submission" date="2023-10" db="EMBL/GenBank/DDBJ databases">
        <title>The genome sequence of Streptomyces sp. HUAS YS2.</title>
        <authorList>
            <person name="Mo P."/>
        </authorList>
    </citation>
    <scope>NUCLEOTIDE SEQUENCE [LARGE SCALE GENOMIC DNA]</scope>
    <source>
        <strain evidence="3 4">HUAS YS2</strain>
    </source>
</reference>